<accession>A0A0A1W527</accession>
<dbReference type="OrthoDB" id="6305173at2"/>
<gene>
    <name evidence="1" type="ORF">SP5_018_00440</name>
</gene>
<name>A0A0A1W527_9SPHN</name>
<keyword evidence="2" id="KW-1185">Reference proteome</keyword>
<reference evidence="1 2" key="1">
    <citation type="submission" date="2014-11" db="EMBL/GenBank/DDBJ databases">
        <title>Whole genome shotgun sequence of Sphingomonas parapaucimobilis NBRC 15100.</title>
        <authorList>
            <person name="Katano-Makiyama Y."/>
            <person name="Hosoyama A."/>
            <person name="Hashimoto M."/>
            <person name="Hosoyama Y."/>
            <person name="Noguchi M."/>
            <person name="Numata M."/>
            <person name="Tsuchikane K."/>
            <person name="Hirakata S."/>
            <person name="Uohara A."/>
            <person name="Shimodaira J."/>
            <person name="Ohji S."/>
            <person name="Ichikawa N."/>
            <person name="Kimura A."/>
            <person name="Yamazoe A."/>
            <person name="Fujita N."/>
        </authorList>
    </citation>
    <scope>NUCLEOTIDE SEQUENCE [LARGE SCALE GENOMIC DNA]</scope>
    <source>
        <strain evidence="1 2">NBRC 15100</strain>
    </source>
</reference>
<evidence type="ECO:0000313" key="2">
    <source>
        <dbReference type="Proteomes" id="UP000032305"/>
    </source>
</evidence>
<dbReference type="Proteomes" id="UP000032305">
    <property type="component" value="Unassembled WGS sequence"/>
</dbReference>
<evidence type="ECO:0000313" key="1">
    <source>
        <dbReference type="EMBL" id="GAM00014.1"/>
    </source>
</evidence>
<dbReference type="AlphaFoldDB" id="A0A0A1W527"/>
<dbReference type="RefSeq" id="WP_042484159.1">
    <property type="nucleotide sequence ID" value="NZ_BBPI01000018.1"/>
</dbReference>
<dbReference type="EMBL" id="BBPI01000018">
    <property type="protein sequence ID" value="GAM00014.1"/>
    <property type="molecule type" value="Genomic_DNA"/>
</dbReference>
<comment type="caution">
    <text evidence="1">The sequence shown here is derived from an EMBL/GenBank/DDBJ whole genome shotgun (WGS) entry which is preliminary data.</text>
</comment>
<proteinExistence type="predicted"/>
<protein>
    <submittedName>
        <fullName evidence="1">Uncharacterized protein</fullName>
    </submittedName>
</protein>
<organism evidence="1 2">
    <name type="scientific">Sphingomonas parapaucimobilis NBRC 15100</name>
    <dbReference type="NCBI Taxonomy" id="1219049"/>
    <lineage>
        <taxon>Bacteria</taxon>
        <taxon>Pseudomonadati</taxon>
        <taxon>Pseudomonadota</taxon>
        <taxon>Alphaproteobacteria</taxon>
        <taxon>Sphingomonadales</taxon>
        <taxon>Sphingomonadaceae</taxon>
        <taxon>Sphingomonas</taxon>
    </lineage>
</organism>
<sequence>MISDSELIDEMNDGTTVRMQPDPTPTNIIGERAIFHIDRLDAAPGWPEGWYPFCYVQDYHYRDRDGTTLQVWRCGDQLFASRIGEFEPLRWIGRESSNVPMLHWRDIFTPRTADQFYDDLVARRVDRDRFRNEIDWRNWCAIHADEIVKMREDNHRRQMRKIEIAELAG</sequence>